<evidence type="ECO:0000256" key="3">
    <source>
        <dbReference type="ARBA" id="ARBA00006427"/>
    </source>
</evidence>
<dbReference type="GO" id="GO:0120330">
    <property type="term" value="C:rixosome complex"/>
    <property type="evidence" value="ECO:0007669"/>
    <property type="project" value="UniProtKB-UniRule"/>
</dbReference>
<dbReference type="Pfam" id="PF12333">
    <property type="entry name" value="Ipi1_N"/>
    <property type="match status" value="1"/>
</dbReference>
<evidence type="ECO:0000313" key="8">
    <source>
        <dbReference type="EMBL" id="CAK3983252.1"/>
    </source>
</evidence>
<comment type="similarity">
    <text evidence="3 5">Belongs to the IPI1/TEX10 family.</text>
</comment>
<feature type="compositionally biased region" description="Basic residues" evidence="6">
    <location>
        <begin position="18"/>
        <end position="27"/>
    </location>
</feature>
<evidence type="ECO:0000256" key="5">
    <source>
        <dbReference type="RuleBase" id="RU368021"/>
    </source>
</evidence>
<keyword evidence="5" id="KW-0698">rRNA processing</keyword>
<protein>
    <recommendedName>
        <fullName evidence="5">Pre-rRNA-processing protein</fullName>
    </recommendedName>
</protein>
<evidence type="ECO:0000256" key="6">
    <source>
        <dbReference type="SAM" id="MobiDB-lite"/>
    </source>
</evidence>
<dbReference type="PANTHER" id="PTHR16056:SF2">
    <property type="entry name" value="TESTIS-EXPRESSED PROTEIN 10"/>
    <property type="match status" value="1"/>
</dbReference>
<comment type="caution">
    <text evidence="8">The sequence shown here is derived from an EMBL/GenBank/DDBJ whole genome shotgun (WGS) entry which is preliminary data.</text>
</comment>
<evidence type="ECO:0000256" key="1">
    <source>
        <dbReference type="ARBA" id="ARBA00002355"/>
    </source>
</evidence>
<organism evidence="8 9">
    <name type="scientific">Lecanosticta acicola</name>
    <dbReference type="NCBI Taxonomy" id="111012"/>
    <lineage>
        <taxon>Eukaryota</taxon>
        <taxon>Fungi</taxon>
        <taxon>Dikarya</taxon>
        <taxon>Ascomycota</taxon>
        <taxon>Pezizomycotina</taxon>
        <taxon>Dothideomycetes</taxon>
        <taxon>Dothideomycetidae</taxon>
        <taxon>Mycosphaerellales</taxon>
        <taxon>Mycosphaerellaceae</taxon>
        <taxon>Lecanosticta</taxon>
    </lineage>
</organism>
<feature type="region of interest" description="Disordered" evidence="6">
    <location>
        <begin position="1"/>
        <end position="34"/>
    </location>
</feature>
<comment type="subunit">
    <text evidence="5">Component of the RIX1 complex.</text>
</comment>
<dbReference type="EMBL" id="CAVMBE010000019">
    <property type="protein sequence ID" value="CAK3983252.1"/>
    <property type="molecule type" value="Genomic_DNA"/>
</dbReference>
<evidence type="ECO:0000256" key="4">
    <source>
        <dbReference type="ARBA" id="ARBA00023242"/>
    </source>
</evidence>
<evidence type="ECO:0000256" key="2">
    <source>
        <dbReference type="ARBA" id="ARBA00004123"/>
    </source>
</evidence>
<sequence>MGSSAKKKKEKKQDFQKPKLKVGKARPKNTNATDTSFTAKSIVLKQQNLSETGRDAAALFSHNLSLLSSKNETQRRDALAWLITAVAANPNNLPQPASVVLSKAQPLILDGSSSVRQQLLKLLKVLPKAETGSLEQTLLYTRAGLTHVSADIRTTALDVLDWLLETSGEAVVSIAGGWVKTLQTFQNLLAWQGAPVTAPSAGGEKWSATKTTSKLGSNKLLVHQLTSLAHFLNVGLYQAPPDSREEARRSAALFPLCQTNAHSIPSKSNALGYLNLFGAPRDVDSEVYDDVEERINVFTELNLHYAFAHGVREVRREGGEVGRAAAMVDKALKLVDEVR</sequence>
<reference evidence="8" key="1">
    <citation type="submission" date="2023-11" db="EMBL/GenBank/DDBJ databases">
        <authorList>
            <person name="Alioto T."/>
            <person name="Alioto T."/>
            <person name="Gomez Garrido J."/>
        </authorList>
    </citation>
    <scope>NUCLEOTIDE SEQUENCE</scope>
</reference>
<comment type="subcellular location">
    <subcellularLocation>
        <location evidence="2 5">Nucleus</location>
    </subcellularLocation>
</comment>
<dbReference type="InterPro" id="IPR016024">
    <property type="entry name" value="ARM-type_fold"/>
</dbReference>
<keyword evidence="5" id="KW-0690">Ribosome biogenesis</keyword>
<gene>
    <name evidence="8" type="ORF">LECACI_7A003809</name>
</gene>
<name>A0AAI8YXI0_9PEZI</name>
<dbReference type="GO" id="GO:0006364">
    <property type="term" value="P:rRNA processing"/>
    <property type="evidence" value="ECO:0007669"/>
    <property type="project" value="UniProtKB-UniRule"/>
</dbReference>
<dbReference type="Proteomes" id="UP001296104">
    <property type="component" value="Unassembled WGS sequence"/>
</dbReference>
<accession>A0AAI8YXI0</accession>
<dbReference type="GO" id="GO:0005634">
    <property type="term" value="C:nucleus"/>
    <property type="evidence" value="ECO:0007669"/>
    <property type="project" value="UniProtKB-SubCell"/>
</dbReference>
<proteinExistence type="inferred from homology"/>
<dbReference type="PANTHER" id="PTHR16056">
    <property type="entry name" value="REGULATOR OF MICROTUBULE DYNAMICS PROTEIN"/>
    <property type="match status" value="1"/>
</dbReference>
<evidence type="ECO:0000259" key="7">
    <source>
        <dbReference type="Pfam" id="PF12333"/>
    </source>
</evidence>
<evidence type="ECO:0000313" key="9">
    <source>
        <dbReference type="Proteomes" id="UP001296104"/>
    </source>
</evidence>
<feature type="domain" description="Pre-rRNA-processing protein Ipi1 N-terminal" evidence="7">
    <location>
        <begin position="134"/>
        <end position="232"/>
    </location>
</feature>
<dbReference type="SUPFAM" id="SSF48371">
    <property type="entry name" value="ARM repeat"/>
    <property type="match status" value="1"/>
</dbReference>
<dbReference type="AlphaFoldDB" id="A0AAI8YXI0"/>
<comment type="function">
    <text evidence="1 5">Component of the RIX1 complex required for processing of ITS2 sequences from 35S pre-rRNA.</text>
</comment>
<dbReference type="InterPro" id="IPR024679">
    <property type="entry name" value="Ipi1_N"/>
</dbReference>
<feature type="compositionally biased region" description="Basic residues" evidence="6">
    <location>
        <begin position="1"/>
        <end position="10"/>
    </location>
</feature>
<keyword evidence="9" id="KW-1185">Reference proteome</keyword>
<keyword evidence="4 5" id="KW-0539">Nucleus</keyword>